<accession>A0A9W8HRW4</accession>
<dbReference type="Proteomes" id="UP001140094">
    <property type="component" value="Unassembled WGS sequence"/>
</dbReference>
<comment type="caution">
    <text evidence="1">The sequence shown here is derived from an EMBL/GenBank/DDBJ whole genome shotgun (WGS) entry which is preliminary data.</text>
</comment>
<dbReference type="EMBL" id="JANBUO010001240">
    <property type="protein sequence ID" value="KAJ2799144.1"/>
    <property type="molecule type" value="Genomic_DNA"/>
</dbReference>
<evidence type="ECO:0000313" key="2">
    <source>
        <dbReference type="Proteomes" id="UP001140094"/>
    </source>
</evidence>
<reference evidence="1" key="1">
    <citation type="submission" date="2022-07" db="EMBL/GenBank/DDBJ databases">
        <title>Phylogenomic reconstructions and comparative analyses of Kickxellomycotina fungi.</title>
        <authorList>
            <person name="Reynolds N.K."/>
            <person name="Stajich J.E."/>
            <person name="Barry K."/>
            <person name="Grigoriev I.V."/>
            <person name="Crous P."/>
            <person name="Smith M.E."/>
        </authorList>
    </citation>
    <scope>NUCLEOTIDE SEQUENCE</scope>
    <source>
        <strain evidence="1">NRRL 1565</strain>
    </source>
</reference>
<proteinExistence type="predicted"/>
<protein>
    <submittedName>
        <fullName evidence="1">Uncharacterized protein</fullName>
    </submittedName>
</protein>
<keyword evidence="2" id="KW-1185">Reference proteome</keyword>
<organism evidence="1 2">
    <name type="scientific">Coemansia guatemalensis</name>
    <dbReference type="NCBI Taxonomy" id="2761395"/>
    <lineage>
        <taxon>Eukaryota</taxon>
        <taxon>Fungi</taxon>
        <taxon>Fungi incertae sedis</taxon>
        <taxon>Zoopagomycota</taxon>
        <taxon>Kickxellomycotina</taxon>
        <taxon>Kickxellomycetes</taxon>
        <taxon>Kickxellales</taxon>
        <taxon>Kickxellaceae</taxon>
        <taxon>Coemansia</taxon>
    </lineage>
</organism>
<gene>
    <name evidence="1" type="ORF">H4R20_004549</name>
</gene>
<dbReference type="AlphaFoldDB" id="A0A9W8HRW4"/>
<name>A0A9W8HRW4_9FUNG</name>
<dbReference type="OrthoDB" id="5563127at2759"/>
<evidence type="ECO:0000313" key="1">
    <source>
        <dbReference type="EMBL" id="KAJ2799144.1"/>
    </source>
</evidence>
<sequence length="195" mass="21984">MQTAPTGECFNRRCSQTCWNTGEGTNAFCSHQCAYLYTLDAYRRSTSGYALPSSMPSVSLGQSARPFRPGKCHTFTLIRCGIDPWAPTAEIQMRQQTCHVLILVLSRYSRSSTVADYAWPLENISYCISHLPQYAEHWDAAVCHSGRSSKLNCIGRYQQLCRELGERIEDDVPYACALLTGLVHPSEFYMSIFTK</sequence>